<sequence length="55" mass="6257">MQETSRQNYTVNIHVLTTEEMAAEIVNTIRTTGMTRSDTIRHILKTGLDQIKKAP</sequence>
<name>A0AAE4MIC3_9EURY</name>
<gene>
    <name evidence="1" type="ORF">McpCs1_17770</name>
</gene>
<proteinExistence type="predicted"/>
<reference evidence="1 2" key="1">
    <citation type="submission" date="2023-06" db="EMBL/GenBank/DDBJ databases">
        <title>Genome sequence of Methancorpusculaceae sp. Cs1.</title>
        <authorList>
            <person name="Protasov E."/>
            <person name="Platt K."/>
            <person name="Poehlein A."/>
            <person name="Daniel R."/>
            <person name="Brune A."/>
        </authorList>
    </citation>
    <scope>NUCLEOTIDE SEQUENCE [LARGE SCALE GENOMIC DNA]</scope>
    <source>
        <strain evidence="1 2">Cs1</strain>
    </source>
</reference>
<comment type="caution">
    <text evidence="1">The sequence shown here is derived from an EMBL/GenBank/DDBJ whole genome shotgun (WGS) entry which is preliminary data.</text>
</comment>
<keyword evidence="2" id="KW-1185">Reference proteome</keyword>
<protein>
    <submittedName>
        <fullName evidence="1">Uncharacterized protein</fullName>
    </submittedName>
</protein>
<organism evidence="1 2">
    <name type="scientific">Methanorbis rubei</name>
    <dbReference type="NCBI Taxonomy" id="3028300"/>
    <lineage>
        <taxon>Archaea</taxon>
        <taxon>Methanobacteriati</taxon>
        <taxon>Methanobacteriota</taxon>
        <taxon>Stenosarchaea group</taxon>
        <taxon>Methanomicrobia</taxon>
        <taxon>Methanomicrobiales</taxon>
        <taxon>Methanocorpusculaceae</taxon>
        <taxon>Methanorbis</taxon>
    </lineage>
</organism>
<dbReference type="Proteomes" id="UP001283212">
    <property type="component" value="Unassembled WGS sequence"/>
</dbReference>
<dbReference type="AlphaFoldDB" id="A0AAE4MIC3"/>
<dbReference type="EMBL" id="JAWDKB010000008">
    <property type="protein sequence ID" value="MDV0444368.1"/>
    <property type="molecule type" value="Genomic_DNA"/>
</dbReference>
<accession>A0AAE4MIC3</accession>
<evidence type="ECO:0000313" key="1">
    <source>
        <dbReference type="EMBL" id="MDV0444368.1"/>
    </source>
</evidence>
<evidence type="ECO:0000313" key="2">
    <source>
        <dbReference type="Proteomes" id="UP001283212"/>
    </source>
</evidence>